<dbReference type="InterPro" id="IPR038175">
    <property type="entry name" value="CBM21_dom_sf"/>
</dbReference>
<dbReference type="PANTHER" id="PTHR12307">
    <property type="entry name" value="PROTEIN PHOSPHATASE 1 REGULATORY SUBUNIT"/>
    <property type="match status" value="1"/>
</dbReference>
<dbReference type="PROSITE" id="PS51159">
    <property type="entry name" value="CBM21"/>
    <property type="match status" value="1"/>
</dbReference>
<dbReference type="GO" id="GO:2001069">
    <property type="term" value="F:glycogen binding"/>
    <property type="evidence" value="ECO:0007669"/>
    <property type="project" value="TreeGrafter"/>
</dbReference>
<dbReference type="GO" id="GO:0008157">
    <property type="term" value="F:protein phosphatase 1 binding"/>
    <property type="evidence" value="ECO:0007669"/>
    <property type="project" value="TreeGrafter"/>
</dbReference>
<dbReference type="Gene3D" id="2.60.40.2440">
    <property type="entry name" value="Carbohydrate binding type-21 domain"/>
    <property type="match status" value="1"/>
</dbReference>
<feature type="domain" description="CBM21" evidence="1">
    <location>
        <begin position="90"/>
        <end position="198"/>
    </location>
</feature>
<name>A0A8C4RIJ7_ERPCA</name>
<dbReference type="Ensembl" id="ENSECRT00000003102.1">
    <property type="protein sequence ID" value="ENSECRP00000003052.1"/>
    <property type="gene ID" value="ENSECRG00000002056.1"/>
</dbReference>
<dbReference type="PANTHER" id="PTHR12307:SF2">
    <property type="entry name" value="PROTEIN PHOSPHATASE 1 REGULATORY SUBUNIT 3A"/>
    <property type="match status" value="1"/>
</dbReference>
<dbReference type="GO" id="GO:0000164">
    <property type="term" value="C:protein phosphatase type 1 complex"/>
    <property type="evidence" value="ECO:0007669"/>
    <property type="project" value="TreeGrafter"/>
</dbReference>
<dbReference type="GO" id="GO:0005979">
    <property type="term" value="P:regulation of glycogen biosynthetic process"/>
    <property type="evidence" value="ECO:0007669"/>
    <property type="project" value="TreeGrafter"/>
</dbReference>
<dbReference type="InterPro" id="IPR005036">
    <property type="entry name" value="CBM21_dom"/>
</dbReference>
<evidence type="ECO:0000313" key="3">
    <source>
        <dbReference type="Proteomes" id="UP000694620"/>
    </source>
</evidence>
<organism evidence="2 3">
    <name type="scientific">Erpetoichthys calabaricus</name>
    <name type="common">Rope fish</name>
    <name type="synonym">Calamoichthys calabaricus</name>
    <dbReference type="NCBI Taxonomy" id="27687"/>
    <lineage>
        <taxon>Eukaryota</taxon>
        <taxon>Metazoa</taxon>
        <taxon>Chordata</taxon>
        <taxon>Craniata</taxon>
        <taxon>Vertebrata</taxon>
        <taxon>Euteleostomi</taxon>
        <taxon>Actinopterygii</taxon>
        <taxon>Polypteriformes</taxon>
        <taxon>Polypteridae</taxon>
        <taxon>Erpetoichthys</taxon>
    </lineage>
</organism>
<evidence type="ECO:0000313" key="2">
    <source>
        <dbReference type="Ensembl" id="ENSECRP00000003052.1"/>
    </source>
</evidence>
<dbReference type="CDD" id="cd22255">
    <property type="entry name" value="PBD_PPP1R3A"/>
    <property type="match status" value="1"/>
</dbReference>
<keyword evidence="3" id="KW-1185">Reference proteome</keyword>
<dbReference type="Proteomes" id="UP000694620">
    <property type="component" value="Chromosome 1"/>
</dbReference>
<reference evidence="2" key="1">
    <citation type="submission" date="2021-06" db="EMBL/GenBank/DDBJ databases">
        <authorList>
            <consortium name="Wellcome Sanger Institute Data Sharing"/>
        </authorList>
    </citation>
    <scope>NUCLEOTIDE SEQUENCE [LARGE SCALE GENOMIC DNA]</scope>
</reference>
<reference evidence="2" key="3">
    <citation type="submission" date="2025-09" db="UniProtKB">
        <authorList>
            <consortium name="Ensembl"/>
        </authorList>
    </citation>
    <scope>IDENTIFICATION</scope>
</reference>
<dbReference type="AlphaFoldDB" id="A0A8C4RIJ7"/>
<accession>A0A8C4RIJ7</accession>
<dbReference type="GeneTree" id="ENSGT00940000157682"/>
<protein>
    <recommendedName>
        <fullName evidence="1">CBM21 domain-containing protein</fullName>
    </recommendedName>
</protein>
<dbReference type="Pfam" id="PF03370">
    <property type="entry name" value="CBM_21"/>
    <property type="match status" value="1"/>
</dbReference>
<evidence type="ECO:0000259" key="1">
    <source>
        <dbReference type="PROSITE" id="PS51159"/>
    </source>
</evidence>
<sequence>IRERECLEAAKSIIRPVSLYNAEVPSVIARKVSFADAFGLDLVSVKEFDTWDVPISSFSEHCEEDVPTIEEYFFSSAFTVPSTKEELMHNVHTQKVALESIEFIPGVTSMKGIIRVLNVCFEKLVYVRMTLDAWSSYYDILAEYIPGSSDGETDQFSFKILLVPPYQKEGAKIEFCIRYETSLGTFWSNNKGLNYTLLCHKKSILDTRTQSFGMLQLDILVCKSFWPFKRLPLWSFVKVSGKYLISFF</sequence>
<reference evidence="2" key="2">
    <citation type="submission" date="2025-08" db="UniProtKB">
        <authorList>
            <consortium name="Ensembl"/>
        </authorList>
    </citation>
    <scope>IDENTIFICATION</scope>
</reference>
<proteinExistence type="predicted"/>
<dbReference type="InterPro" id="IPR050782">
    <property type="entry name" value="PP1_regulatory_subunit_3"/>
</dbReference>